<evidence type="ECO:0000313" key="4">
    <source>
        <dbReference type="Proteomes" id="UP000756921"/>
    </source>
</evidence>
<protein>
    <recommendedName>
        <fullName evidence="2">RRM domain-containing protein</fullName>
    </recommendedName>
</protein>
<dbReference type="Gene3D" id="3.30.70.330">
    <property type="match status" value="1"/>
</dbReference>
<organism evidence="3 4">
    <name type="scientific">Paraphaeosphaeria minitans</name>
    <dbReference type="NCBI Taxonomy" id="565426"/>
    <lineage>
        <taxon>Eukaryota</taxon>
        <taxon>Fungi</taxon>
        <taxon>Dikarya</taxon>
        <taxon>Ascomycota</taxon>
        <taxon>Pezizomycotina</taxon>
        <taxon>Dothideomycetes</taxon>
        <taxon>Pleosporomycetidae</taxon>
        <taxon>Pleosporales</taxon>
        <taxon>Massarineae</taxon>
        <taxon>Didymosphaeriaceae</taxon>
        <taxon>Paraphaeosphaeria</taxon>
    </lineage>
</organism>
<dbReference type="SUPFAM" id="SSF54928">
    <property type="entry name" value="RNA-binding domain, RBD"/>
    <property type="match status" value="1"/>
</dbReference>
<reference evidence="3" key="1">
    <citation type="journal article" date="2020" name="Mol. Plant Microbe Interact.">
        <title>Genome Sequence of the Biocontrol Agent Coniothyrium minitans strain Conio (IMI 134523).</title>
        <authorList>
            <person name="Patel D."/>
            <person name="Shittu T.A."/>
            <person name="Baroncelli R."/>
            <person name="Muthumeenakshi S."/>
            <person name="Osborne T.H."/>
            <person name="Janganan T.K."/>
            <person name="Sreenivasaprasad S."/>
        </authorList>
    </citation>
    <scope>NUCLEOTIDE SEQUENCE</scope>
    <source>
        <strain evidence="3">Conio</strain>
    </source>
</reference>
<dbReference type="InterPro" id="IPR000504">
    <property type="entry name" value="RRM_dom"/>
</dbReference>
<sequence length="154" mass="16903">MANHTSSTTTTLVRVDRVSPGYDPAAFYKEFLVNEEATFGGDAVWETPWEVALERKDPEPVPAPAPQGPVEVRVNGLPYAATEENVHKLFDKVQFQVLRMKLDNTFKGNAHAVVKLASHAEAERAISTLTGRNLAGRKGPKNLKCKVTVVMEST</sequence>
<feature type="domain" description="RRM" evidence="2">
    <location>
        <begin position="70"/>
        <end position="138"/>
    </location>
</feature>
<dbReference type="SMART" id="SM00360">
    <property type="entry name" value="RRM"/>
    <property type="match status" value="1"/>
</dbReference>
<dbReference type="GO" id="GO:0003723">
    <property type="term" value="F:RNA binding"/>
    <property type="evidence" value="ECO:0007669"/>
    <property type="project" value="UniProtKB-UniRule"/>
</dbReference>
<dbReference type="EMBL" id="WJXW01000004">
    <property type="protein sequence ID" value="KAF9737536.1"/>
    <property type="molecule type" value="Genomic_DNA"/>
</dbReference>
<dbReference type="Pfam" id="PF00076">
    <property type="entry name" value="RRM_1"/>
    <property type="match status" value="1"/>
</dbReference>
<keyword evidence="1" id="KW-0694">RNA-binding</keyword>
<gene>
    <name evidence="3" type="ORF">PMIN01_05315</name>
</gene>
<evidence type="ECO:0000259" key="2">
    <source>
        <dbReference type="PROSITE" id="PS50102"/>
    </source>
</evidence>
<name>A0A9P6GLP5_9PLEO</name>
<keyword evidence="4" id="KW-1185">Reference proteome</keyword>
<accession>A0A9P6GLP5</accession>
<dbReference type="AlphaFoldDB" id="A0A9P6GLP5"/>
<dbReference type="Proteomes" id="UP000756921">
    <property type="component" value="Unassembled WGS sequence"/>
</dbReference>
<dbReference type="PROSITE" id="PS50102">
    <property type="entry name" value="RRM"/>
    <property type="match status" value="1"/>
</dbReference>
<dbReference type="OrthoDB" id="3687416at2759"/>
<evidence type="ECO:0000256" key="1">
    <source>
        <dbReference type="PROSITE-ProRule" id="PRU00176"/>
    </source>
</evidence>
<dbReference type="InterPro" id="IPR012677">
    <property type="entry name" value="Nucleotide-bd_a/b_plait_sf"/>
</dbReference>
<dbReference type="CDD" id="cd00590">
    <property type="entry name" value="RRM_SF"/>
    <property type="match status" value="1"/>
</dbReference>
<dbReference type="InterPro" id="IPR035979">
    <property type="entry name" value="RBD_domain_sf"/>
</dbReference>
<proteinExistence type="predicted"/>
<comment type="caution">
    <text evidence="3">The sequence shown here is derived from an EMBL/GenBank/DDBJ whole genome shotgun (WGS) entry which is preliminary data.</text>
</comment>
<evidence type="ECO:0000313" key="3">
    <source>
        <dbReference type="EMBL" id="KAF9737536.1"/>
    </source>
</evidence>